<sequence>MSLLGYLWGAPEDTDGGVRDEEDDTSWNEGETSGIKDVQTPGRKSPPSADRPLEILHEDKDAYVDIVGVHGLAAKPDYAWIWRPQNNRPGAGYPQRPFNWLKELLPTESKCRVVTFNYNSQWMSNAPQQRASSISDELIASLQYMRESTKVGGA</sequence>
<gene>
    <name evidence="2" type="ORF">QQS21_005163</name>
</gene>
<evidence type="ECO:0000313" key="3">
    <source>
        <dbReference type="Proteomes" id="UP001251528"/>
    </source>
</evidence>
<accession>A0AAJ0G136</accession>
<name>A0AAJ0G136_9HYPO</name>
<organism evidence="2 3">
    <name type="scientific">Conoideocrella luteorostrata</name>
    <dbReference type="NCBI Taxonomy" id="1105319"/>
    <lineage>
        <taxon>Eukaryota</taxon>
        <taxon>Fungi</taxon>
        <taxon>Dikarya</taxon>
        <taxon>Ascomycota</taxon>
        <taxon>Pezizomycotina</taxon>
        <taxon>Sordariomycetes</taxon>
        <taxon>Hypocreomycetidae</taxon>
        <taxon>Hypocreales</taxon>
        <taxon>Clavicipitaceae</taxon>
        <taxon>Conoideocrella</taxon>
    </lineage>
</organism>
<protein>
    <submittedName>
        <fullName evidence="2">Uncharacterized protein</fullName>
    </submittedName>
</protein>
<feature type="region of interest" description="Disordered" evidence="1">
    <location>
        <begin position="1"/>
        <end position="51"/>
    </location>
</feature>
<feature type="compositionally biased region" description="Acidic residues" evidence="1">
    <location>
        <begin position="12"/>
        <end position="26"/>
    </location>
</feature>
<evidence type="ECO:0000256" key="1">
    <source>
        <dbReference type="SAM" id="MobiDB-lite"/>
    </source>
</evidence>
<proteinExistence type="predicted"/>
<dbReference type="EMBL" id="JASWJB010000083">
    <property type="protein sequence ID" value="KAK2600077.1"/>
    <property type="molecule type" value="Genomic_DNA"/>
</dbReference>
<dbReference type="Proteomes" id="UP001251528">
    <property type="component" value="Unassembled WGS sequence"/>
</dbReference>
<comment type="caution">
    <text evidence="2">The sequence shown here is derived from an EMBL/GenBank/DDBJ whole genome shotgun (WGS) entry which is preliminary data.</text>
</comment>
<reference evidence="2" key="1">
    <citation type="submission" date="2023-06" db="EMBL/GenBank/DDBJ databases">
        <title>Conoideocrella luteorostrata (Hypocreales: Clavicipitaceae), a potential biocontrol fungus for elongate hemlock scale in United States Christmas tree production areas.</title>
        <authorList>
            <person name="Barrett H."/>
            <person name="Lovett B."/>
            <person name="Macias A.M."/>
            <person name="Stajich J.E."/>
            <person name="Kasson M.T."/>
        </authorList>
    </citation>
    <scope>NUCLEOTIDE SEQUENCE</scope>
    <source>
        <strain evidence="2">ARSEF 14590</strain>
    </source>
</reference>
<dbReference type="AlphaFoldDB" id="A0AAJ0G136"/>
<keyword evidence="3" id="KW-1185">Reference proteome</keyword>
<evidence type="ECO:0000313" key="2">
    <source>
        <dbReference type="EMBL" id="KAK2600077.1"/>
    </source>
</evidence>